<name>A0A4R6UWJ9_9PSEU</name>
<organism evidence="2 3">
    <name type="scientific">Actinomycetospora succinea</name>
    <dbReference type="NCBI Taxonomy" id="663603"/>
    <lineage>
        <taxon>Bacteria</taxon>
        <taxon>Bacillati</taxon>
        <taxon>Actinomycetota</taxon>
        <taxon>Actinomycetes</taxon>
        <taxon>Pseudonocardiales</taxon>
        <taxon>Pseudonocardiaceae</taxon>
        <taxon>Actinomycetospora</taxon>
    </lineage>
</organism>
<gene>
    <name evidence="2" type="ORF">EV188_10842</name>
</gene>
<evidence type="ECO:0000256" key="1">
    <source>
        <dbReference type="SAM" id="MobiDB-lite"/>
    </source>
</evidence>
<feature type="region of interest" description="Disordered" evidence="1">
    <location>
        <begin position="177"/>
        <end position="196"/>
    </location>
</feature>
<dbReference type="Gene3D" id="1.10.10.10">
    <property type="entry name" value="Winged helix-like DNA-binding domain superfamily/Winged helix DNA-binding domain"/>
    <property type="match status" value="1"/>
</dbReference>
<dbReference type="InterPro" id="IPR036388">
    <property type="entry name" value="WH-like_DNA-bd_sf"/>
</dbReference>
<comment type="caution">
    <text evidence="2">The sequence shown here is derived from an EMBL/GenBank/DDBJ whole genome shotgun (WGS) entry which is preliminary data.</text>
</comment>
<proteinExistence type="predicted"/>
<dbReference type="Pfam" id="PF12840">
    <property type="entry name" value="HTH_20"/>
    <property type="match status" value="1"/>
</dbReference>
<evidence type="ECO:0000313" key="3">
    <source>
        <dbReference type="Proteomes" id="UP000295705"/>
    </source>
</evidence>
<reference evidence="2 3" key="1">
    <citation type="submission" date="2019-03" db="EMBL/GenBank/DDBJ databases">
        <title>Genomic Encyclopedia of Type Strains, Phase IV (KMG-IV): sequencing the most valuable type-strain genomes for metagenomic binning, comparative biology and taxonomic classification.</title>
        <authorList>
            <person name="Goeker M."/>
        </authorList>
    </citation>
    <scope>NUCLEOTIDE SEQUENCE [LARGE SCALE GENOMIC DNA]</scope>
    <source>
        <strain evidence="2 3">DSM 45775</strain>
    </source>
</reference>
<dbReference type="RefSeq" id="WP_133828666.1">
    <property type="nucleotide sequence ID" value="NZ_BAABHR010000040.1"/>
</dbReference>
<dbReference type="EMBL" id="SNYO01000008">
    <property type="protein sequence ID" value="TDQ51682.1"/>
    <property type="molecule type" value="Genomic_DNA"/>
</dbReference>
<keyword evidence="3" id="KW-1185">Reference proteome</keyword>
<sequence>MLDVDVIDEPAAAAAAVDPLRARLLAALAEPGSASTLAGRVGLTRQKVNYHLRTLEAHGLVREVAQRPKRGLTERMLEASAASYLVSPAALGEAASSPERVSDRLSARYLLALGGRLVREVGDLARRADAQDKRLATLAIDTEIAFASAAERAAFADELGTAVRELAARYHAPDGRPHRLIVGAHPVPAPTDKDES</sequence>
<dbReference type="SUPFAM" id="SSF46785">
    <property type="entry name" value="Winged helix' DNA-binding domain"/>
    <property type="match status" value="1"/>
</dbReference>
<dbReference type="Proteomes" id="UP000295705">
    <property type="component" value="Unassembled WGS sequence"/>
</dbReference>
<dbReference type="InterPro" id="IPR036390">
    <property type="entry name" value="WH_DNA-bd_sf"/>
</dbReference>
<evidence type="ECO:0000313" key="2">
    <source>
        <dbReference type="EMBL" id="TDQ51682.1"/>
    </source>
</evidence>
<accession>A0A4R6UWJ9</accession>
<protein>
    <submittedName>
        <fullName evidence="2">ArsR family transcriptional regulator</fullName>
    </submittedName>
</protein>
<dbReference type="OrthoDB" id="9788770at2"/>
<dbReference type="AlphaFoldDB" id="A0A4R6UWJ9"/>